<organism evidence="20 21">
    <name type="scientific">Vreelandella aquamarina</name>
    <dbReference type="NCBI Taxonomy" id="77097"/>
    <lineage>
        <taxon>Bacteria</taxon>
        <taxon>Pseudomonadati</taxon>
        <taxon>Pseudomonadota</taxon>
        <taxon>Gammaproteobacteria</taxon>
        <taxon>Oceanospirillales</taxon>
        <taxon>Halomonadaceae</taxon>
        <taxon>Vreelandella</taxon>
    </lineage>
</organism>
<dbReference type="GO" id="GO:0015344">
    <property type="term" value="F:siderophore uptake transmembrane transporter activity"/>
    <property type="evidence" value="ECO:0007669"/>
    <property type="project" value="TreeGrafter"/>
</dbReference>
<keyword evidence="12" id="KW-0675">Receptor</keyword>
<dbReference type="GO" id="GO:0038023">
    <property type="term" value="F:signaling receptor activity"/>
    <property type="evidence" value="ECO:0007669"/>
    <property type="project" value="InterPro"/>
</dbReference>
<keyword evidence="6 14" id="KW-0812">Transmembrane</keyword>
<evidence type="ECO:0000256" key="12">
    <source>
        <dbReference type="ARBA" id="ARBA00023170"/>
    </source>
</evidence>
<dbReference type="InterPro" id="IPR012910">
    <property type="entry name" value="Plug_dom"/>
</dbReference>
<dbReference type="InterPro" id="IPR000531">
    <property type="entry name" value="Beta-barrel_TonB"/>
</dbReference>
<accession>A0A1N6DAX3</accession>
<evidence type="ECO:0000256" key="15">
    <source>
        <dbReference type="RuleBase" id="RU003357"/>
    </source>
</evidence>
<keyword evidence="3 14" id="KW-0813">Transport</keyword>
<evidence type="ECO:0000256" key="11">
    <source>
        <dbReference type="ARBA" id="ARBA00023136"/>
    </source>
</evidence>
<evidence type="ECO:0000256" key="8">
    <source>
        <dbReference type="ARBA" id="ARBA00023004"/>
    </source>
</evidence>
<evidence type="ECO:0000256" key="13">
    <source>
        <dbReference type="ARBA" id="ARBA00023237"/>
    </source>
</evidence>
<dbReference type="InterPro" id="IPR036942">
    <property type="entry name" value="Beta-barrel_TonB_sf"/>
</dbReference>
<evidence type="ECO:0000256" key="17">
    <source>
        <dbReference type="SAM" id="SignalP"/>
    </source>
</evidence>
<dbReference type="InterPro" id="IPR010105">
    <property type="entry name" value="TonB_sidphr_rcpt"/>
</dbReference>
<dbReference type="InterPro" id="IPR039426">
    <property type="entry name" value="TonB-dep_rcpt-like"/>
</dbReference>
<evidence type="ECO:0000256" key="5">
    <source>
        <dbReference type="ARBA" id="ARBA00022496"/>
    </source>
</evidence>
<evidence type="ECO:0000256" key="1">
    <source>
        <dbReference type="ARBA" id="ARBA00004571"/>
    </source>
</evidence>
<evidence type="ECO:0000259" key="18">
    <source>
        <dbReference type="Pfam" id="PF00593"/>
    </source>
</evidence>
<keyword evidence="7 17" id="KW-0732">Signal</keyword>
<name>A0A1N6DAX3_9GAMM</name>
<feature type="signal peptide" evidence="17">
    <location>
        <begin position="1"/>
        <end position="38"/>
    </location>
</feature>
<dbReference type="GO" id="GO:0009279">
    <property type="term" value="C:cell outer membrane"/>
    <property type="evidence" value="ECO:0007669"/>
    <property type="project" value="UniProtKB-SubCell"/>
</dbReference>
<evidence type="ECO:0000256" key="9">
    <source>
        <dbReference type="ARBA" id="ARBA00023065"/>
    </source>
</evidence>
<dbReference type="AlphaFoldDB" id="A0A1N6DAX3"/>
<evidence type="ECO:0000259" key="19">
    <source>
        <dbReference type="Pfam" id="PF07715"/>
    </source>
</evidence>
<comment type="subcellular location">
    <subcellularLocation>
        <location evidence="1 14">Cell outer membrane</location>
        <topology evidence="1 14">Multi-pass membrane protein</topology>
    </subcellularLocation>
</comment>
<dbReference type="NCBIfam" id="TIGR01783">
    <property type="entry name" value="TonB-siderophor"/>
    <property type="match status" value="1"/>
</dbReference>
<evidence type="ECO:0000256" key="14">
    <source>
        <dbReference type="PROSITE-ProRule" id="PRU01360"/>
    </source>
</evidence>
<keyword evidence="9" id="KW-0406">Ion transport</keyword>
<dbReference type="GO" id="GO:0015891">
    <property type="term" value="P:siderophore transport"/>
    <property type="evidence" value="ECO:0007669"/>
    <property type="project" value="InterPro"/>
</dbReference>
<dbReference type="PANTHER" id="PTHR32552">
    <property type="entry name" value="FERRICHROME IRON RECEPTOR-RELATED"/>
    <property type="match status" value="1"/>
</dbReference>
<evidence type="ECO:0000256" key="16">
    <source>
        <dbReference type="SAM" id="MobiDB-lite"/>
    </source>
</evidence>
<proteinExistence type="inferred from homology"/>
<keyword evidence="10 15" id="KW-0798">TonB box</keyword>
<dbReference type="Pfam" id="PF07715">
    <property type="entry name" value="Plug"/>
    <property type="match status" value="1"/>
</dbReference>
<evidence type="ECO:0000256" key="6">
    <source>
        <dbReference type="ARBA" id="ARBA00022692"/>
    </source>
</evidence>
<feature type="domain" description="TonB-dependent receptor plug" evidence="19">
    <location>
        <begin position="61"/>
        <end position="160"/>
    </location>
</feature>
<evidence type="ECO:0000256" key="10">
    <source>
        <dbReference type="ARBA" id="ARBA00023077"/>
    </source>
</evidence>
<reference evidence="20 21" key="1">
    <citation type="submission" date="2016-11" db="EMBL/GenBank/DDBJ databases">
        <authorList>
            <person name="Jaros S."/>
            <person name="Januszkiewicz K."/>
            <person name="Wedrychowicz H."/>
        </authorList>
    </citation>
    <scope>NUCLEOTIDE SEQUENCE [LARGE SCALE GENOMIC DNA]</scope>
    <source>
        <strain evidence="20 21">ACAM 239</strain>
    </source>
</reference>
<comment type="similarity">
    <text evidence="2 14 15">Belongs to the TonB-dependent receptor family.</text>
</comment>
<evidence type="ECO:0000313" key="20">
    <source>
        <dbReference type="EMBL" id="SIN67816.1"/>
    </source>
</evidence>
<gene>
    <name evidence="20" type="ORF">SAMN05878438_2268</name>
</gene>
<evidence type="ECO:0000256" key="3">
    <source>
        <dbReference type="ARBA" id="ARBA00022448"/>
    </source>
</evidence>
<keyword evidence="13 14" id="KW-0998">Cell outer membrane</keyword>
<evidence type="ECO:0000256" key="7">
    <source>
        <dbReference type="ARBA" id="ARBA00022729"/>
    </source>
</evidence>
<evidence type="ECO:0000313" key="21">
    <source>
        <dbReference type="Proteomes" id="UP000185024"/>
    </source>
</evidence>
<keyword evidence="5" id="KW-0410">Iron transport</keyword>
<dbReference type="Pfam" id="PF00593">
    <property type="entry name" value="TonB_dep_Rec_b-barrel"/>
    <property type="match status" value="1"/>
</dbReference>
<dbReference type="CDD" id="cd01347">
    <property type="entry name" value="ligand_gated_channel"/>
    <property type="match status" value="1"/>
</dbReference>
<dbReference type="Gene3D" id="2.170.130.10">
    <property type="entry name" value="TonB-dependent receptor, plug domain"/>
    <property type="match status" value="1"/>
</dbReference>
<protein>
    <submittedName>
        <fullName evidence="20">Iron complex outermembrane recepter protein</fullName>
    </submittedName>
</protein>
<dbReference type="EMBL" id="FSQX01000001">
    <property type="protein sequence ID" value="SIN67816.1"/>
    <property type="molecule type" value="Genomic_DNA"/>
</dbReference>
<keyword evidence="4 14" id="KW-1134">Transmembrane beta strand</keyword>
<dbReference type="InterPro" id="IPR037066">
    <property type="entry name" value="Plug_dom_sf"/>
</dbReference>
<keyword evidence="8" id="KW-0408">Iron</keyword>
<dbReference type="PANTHER" id="PTHR32552:SF68">
    <property type="entry name" value="FERRICHROME OUTER MEMBRANE TRANSPORTER_PHAGE RECEPTOR"/>
    <property type="match status" value="1"/>
</dbReference>
<feature type="domain" description="TonB-dependent receptor-like beta-barrel" evidence="18">
    <location>
        <begin position="235"/>
        <end position="664"/>
    </location>
</feature>
<evidence type="ECO:0000256" key="2">
    <source>
        <dbReference type="ARBA" id="ARBA00009810"/>
    </source>
</evidence>
<dbReference type="Proteomes" id="UP000185024">
    <property type="component" value="Unassembled WGS sequence"/>
</dbReference>
<dbReference type="PROSITE" id="PS52016">
    <property type="entry name" value="TONB_DEPENDENT_REC_3"/>
    <property type="match status" value="1"/>
</dbReference>
<feature type="region of interest" description="Disordered" evidence="16">
    <location>
        <begin position="267"/>
        <end position="287"/>
    </location>
</feature>
<keyword evidence="11 14" id="KW-0472">Membrane</keyword>
<dbReference type="Gene3D" id="2.40.170.20">
    <property type="entry name" value="TonB-dependent receptor, beta-barrel domain"/>
    <property type="match status" value="1"/>
</dbReference>
<feature type="chain" id="PRO_5012681122" evidence="17">
    <location>
        <begin position="39"/>
        <end position="693"/>
    </location>
</feature>
<sequence>MLRKTMPFSVAPLPAAVRRSLVVSLGGMLCAAPMAALAQEDTINTGTTVVTATALKVDTPLVETPRPVSSVDREELETRNVQQLDETFRYRAGVLSGHFGSDNNTDWFKVRGFDQSTYQDGLRIYREGFYQWLPEPYGLEQVEVFKGPSSILYGEAPPGGLINAVSKRPTETPQGEVNFQLGNRNHRQVGVDTSGPLGESGDVRYRLVGVYKERDGDLDHTDNERYYFAPSLAVDMSDDTSVTFLASVQKDDGVPVNPFKLPYGTVQDTPFGRVDPQTNLSEPGYDRDNRTQWALGYELRHDLNDTWRFEQDLRYSELDLELRSTYAFFMSDARRATRGHVYRDGSIDSWTVDNRMVGNWYTDRTENTLLLGVDYQNLGVSGQEADPFPFGDPIDVFDPTYGNFTPVGADDLLSREIDKEQTGLYAQNQLRIDDRWVLLGGVRVDQAETENSNLTSGVTQRSDDDQVSWSGGAMYLSDQGINPYISYTESFDPVGRVDDAGDLYEPREGEQWEAGVKIAPFGWDGYVTAAVFDLKENNTLVSSPAGFQVQKGERTSQGFELEGVGYLTDALKVTAAYTYTDSRLEDDQRAPLIPRHQASTWLDYAFTNGALQGVSLGAGVRYVGSTVDTSVADNTAVDSYMVADAMVGYEFADGWQAQVNVNNLTDEEYVASCEYWCYYGESRSIIGSVKYRW</sequence>
<evidence type="ECO:0000256" key="4">
    <source>
        <dbReference type="ARBA" id="ARBA00022452"/>
    </source>
</evidence>
<dbReference type="SUPFAM" id="SSF56935">
    <property type="entry name" value="Porins"/>
    <property type="match status" value="1"/>
</dbReference>